<keyword evidence="7" id="KW-1185">Reference proteome</keyword>
<dbReference type="Pfam" id="PF05199">
    <property type="entry name" value="GMC_oxred_C"/>
    <property type="match status" value="1"/>
</dbReference>
<evidence type="ECO:0000256" key="4">
    <source>
        <dbReference type="ARBA" id="ARBA00022827"/>
    </source>
</evidence>
<dbReference type="InterPro" id="IPR000172">
    <property type="entry name" value="GMC_OxRdtase_N"/>
</dbReference>
<dbReference type="PIRSF" id="PIRSF000137">
    <property type="entry name" value="Alcohol_oxidase"/>
    <property type="match status" value="1"/>
</dbReference>
<evidence type="ECO:0000256" key="2">
    <source>
        <dbReference type="ARBA" id="ARBA00010790"/>
    </source>
</evidence>
<comment type="cofactor">
    <cofactor evidence="1">
        <name>FAD</name>
        <dbReference type="ChEBI" id="CHEBI:57692"/>
    </cofactor>
</comment>
<protein>
    <submittedName>
        <fullName evidence="6">GMC family oxidoreductase N-terminal domain-containing protein</fullName>
    </submittedName>
</protein>
<evidence type="ECO:0000313" key="7">
    <source>
        <dbReference type="Proteomes" id="UP000826462"/>
    </source>
</evidence>
<organism evidence="6 7">
    <name type="scientific">Paraburkholderia edwinii</name>
    <dbReference type="NCBI Taxonomy" id="2861782"/>
    <lineage>
        <taxon>Bacteria</taxon>
        <taxon>Pseudomonadati</taxon>
        <taxon>Pseudomonadota</taxon>
        <taxon>Betaproteobacteria</taxon>
        <taxon>Burkholderiales</taxon>
        <taxon>Burkholderiaceae</taxon>
        <taxon>Paraburkholderia</taxon>
    </lineage>
</organism>
<evidence type="ECO:0000256" key="3">
    <source>
        <dbReference type="ARBA" id="ARBA00022630"/>
    </source>
</evidence>
<feature type="domain" description="Glucose-methanol-choline oxidoreductase N-terminal" evidence="5">
    <location>
        <begin position="263"/>
        <end position="277"/>
    </location>
</feature>
<dbReference type="Gene3D" id="3.30.560.10">
    <property type="entry name" value="Glucose Oxidase, domain 3"/>
    <property type="match status" value="1"/>
</dbReference>
<dbReference type="InterPro" id="IPR007867">
    <property type="entry name" value="GMC_OxRtase_C"/>
</dbReference>
<name>A0ABX8UVG5_9BURK</name>
<dbReference type="PROSITE" id="PS00624">
    <property type="entry name" value="GMC_OXRED_2"/>
    <property type="match status" value="1"/>
</dbReference>
<dbReference type="Gene3D" id="3.50.50.60">
    <property type="entry name" value="FAD/NAD(P)-binding domain"/>
    <property type="match status" value="1"/>
</dbReference>
<keyword evidence="4" id="KW-0274">FAD</keyword>
<dbReference type="PANTHER" id="PTHR11552:SF147">
    <property type="entry name" value="CHOLINE DEHYDROGENASE, MITOCHONDRIAL"/>
    <property type="match status" value="1"/>
</dbReference>
<sequence>MPLVTGNLSSDTYDNIVVGGGSAGCLIAARLSEDRSRKVLLIEAGGADVDRPAMVEPALWSTNFGSDVDWRYRTVPQRHANGRVFDWNRGKVLGGCSSINATVWVWGHPSDFDRWAADGNTGWDFASLQPLFRQLETTLRSEDNDRRGTNGPMRLASTSCGVPLAEAFFEACGSAGHPRLSDVNGPVQEGSGTYDLTVAAGRRFSVVHAFLHPAIDRPNLTVLSRAEVDRLIFAGNDCVGVRCRHEGKLREFRASGEIILSAGALATPYLLMRSGIGNAADLGQVGIKVIHDLPGVGENLHDHCFINAFSAETAEPVHREGRLGAHLYTRSHEALSTPDIEVVISGGAIGLTDAPMEKCFSLQTALLRPLSRGRLTLAHRDGDIDIDPNYLAEKADIDALCTAVEKCSELAASAPISRHCTGKVRKPPHGKAQILEFIRNNMGTYWHPVGTCAMGAGKQAVVDASLRVHGLTNLRVADSSVMPSITTGNTLAPTLVIAEHAARRISLDTRA</sequence>
<evidence type="ECO:0000313" key="6">
    <source>
        <dbReference type="EMBL" id="QYD72307.1"/>
    </source>
</evidence>
<dbReference type="RefSeq" id="WP_219801735.1">
    <property type="nucleotide sequence ID" value="NZ_CP080096.1"/>
</dbReference>
<evidence type="ECO:0000256" key="1">
    <source>
        <dbReference type="ARBA" id="ARBA00001974"/>
    </source>
</evidence>
<accession>A0ABX8UVG5</accession>
<keyword evidence="3" id="KW-0285">Flavoprotein</keyword>
<dbReference type="EMBL" id="CP080096">
    <property type="protein sequence ID" value="QYD72307.1"/>
    <property type="molecule type" value="Genomic_DNA"/>
</dbReference>
<comment type="similarity">
    <text evidence="2">Belongs to the GMC oxidoreductase family.</text>
</comment>
<dbReference type="PANTHER" id="PTHR11552">
    <property type="entry name" value="GLUCOSE-METHANOL-CHOLINE GMC OXIDOREDUCTASE"/>
    <property type="match status" value="1"/>
</dbReference>
<dbReference type="InterPro" id="IPR012132">
    <property type="entry name" value="GMC_OxRdtase"/>
</dbReference>
<reference evidence="6 7" key="1">
    <citation type="submission" date="2021-07" db="EMBL/GenBank/DDBJ databases">
        <title>Paraburkholderia edwinii protects Aspergillus sp. from phenazines by acting as a toxin sponge.</title>
        <authorList>
            <person name="Dahlstrom K.M."/>
            <person name="Newman D.K."/>
        </authorList>
    </citation>
    <scope>NUCLEOTIDE SEQUENCE [LARGE SCALE GENOMIC DNA]</scope>
    <source>
        <strain evidence="6 7">Pe01</strain>
    </source>
</reference>
<dbReference type="SUPFAM" id="SSF54373">
    <property type="entry name" value="FAD-linked reductases, C-terminal domain"/>
    <property type="match status" value="1"/>
</dbReference>
<proteinExistence type="inferred from homology"/>
<evidence type="ECO:0000259" key="5">
    <source>
        <dbReference type="PROSITE" id="PS00624"/>
    </source>
</evidence>
<dbReference type="SUPFAM" id="SSF51905">
    <property type="entry name" value="FAD/NAD(P)-binding domain"/>
    <property type="match status" value="1"/>
</dbReference>
<dbReference type="Proteomes" id="UP000826462">
    <property type="component" value="Chromosome 2"/>
</dbReference>
<dbReference type="Pfam" id="PF00732">
    <property type="entry name" value="GMC_oxred_N"/>
    <property type="match status" value="1"/>
</dbReference>
<gene>
    <name evidence="6" type="ORF">KZJ38_35860</name>
</gene>
<dbReference type="InterPro" id="IPR036188">
    <property type="entry name" value="FAD/NAD-bd_sf"/>
</dbReference>